<evidence type="ECO:0000256" key="1">
    <source>
        <dbReference type="SAM" id="SignalP"/>
    </source>
</evidence>
<feature type="chain" id="PRO_5043010982" description="Kielin/chordin-like protein" evidence="1">
    <location>
        <begin position="22"/>
        <end position="264"/>
    </location>
</feature>
<comment type="caution">
    <text evidence="2">The sequence shown here is derived from an EMBL/GenBank/DDBJ whole genome shotgun (WGS) entry which is preliminary data.</text>
</comment>
<evidence type="ECO:0000313" key="2">
    <source>
        <dbReference type="EMBL" id="KAK7059241.1"/>
    </source>
</evidence>
<dbReference type="Proteomes" id="UP001381693">
    <property type="component" value="Unassembled WGS sequence"/>
</dbReference>
<dbReference type="EMBL" id="JAXCGZ010021102">
    <property type="protein sequence ID" value="KAK7059241.1"/>
    <property type="molecule type" value="Genomic_DNA"/>
</dbReference>
<feature type="signal peptide" evidence="1">
    <location>
        <begin position="1"/>
        <end position="21"/>
    </location>
</feature>
<dbReference type="SUPFAM" id="SSF57603">
    <property type="entry name" value="FnI-like domain"/>
    <property type="match status" value="1"/>
</dbReference>
<organism evidence="2 3">
    <name type="scientific">Halocaridina rubra</name>
    <name type="common">Hawaiian red shrimp</name>
    <dbReference type="NCBI Taxonomy" id="373956"/>
    <lineage>
        <taxon>Eukaryota</taxon>
        <taxon>Metazoa</taxon>
        <taxon>Ecdysozoa</taxon>
        <taxon>Arthropoda</taxon>
        <taxon>Crustacea</taxon>
        <taxon>Multicrustacea</taxon>
        <taxon>Malacostraca</taxon>
        <taxon>Eumalacostraca</taxon>
        <taxon>Eucarida</taxon>
        <taxon>Decapoda</taxon>
        <taxon>Pleocyemata</taxon>
        <taxon>Caridea</taxon>
        <taxon>Atyoidea</taxon>
        <taxon>Atyidae</taxon>
        <taxon>Halocaridina</taxon>
    </lineage>
</organism>
<dbReference type="AlphaFoldDB" id="A0AAN8WDY8"/>
<reference evidence="2 3" key="1">
    <citation type="submission" date="2023-11" db="EMBL/GenBank/DDBJ databases">
        <title>Halocaridina rubra genome assembly.</title>
        <authorList>
            <person name="Smith C."/>
        </authorList>
    </citation>
    <scope>NUCLEOTIDE SEQUENCE [LARGE SCALE GENOMIC DNA]</scope>
    <source>
        <strain evidence="2">EP-1</strain>
        <tissue evidence="2">Whole</tissue>
    </source>
</reference>
<feature type="non-terminal residue" evidence="2">
    <location>
        <position position="264"/>
    </location>
</feature>
<proteinExistence type="predicted"/>
<name>A0AAN8WDY8_HALRR</name>
<sequence>MGKHILWILVFLCLQSLTVSGVALDLKVRHHLAKRCAPESIECCRFPMRTQPFDECCQKYGCCPICEDVEVRPCNVTLAASECCAFQQPSDEFNECCNTHGCCPLCDGVSVINCDVQAAKIECCPLENNTAAMNTCCTKHGCCPLCDGCVDENGVYHDDMTGWMDPHDPCLVYSCFQGVISEHINHHCDGCYDEHDIYHDSMTGWIDPTDPCIRHYCANRIITSEVIDCEEPTCDNPVVPQGECCPSCNGCYHQGQYYESMTGW</sequence>
<keyword evidence="3" id="KW-1185">Reference proteome</keyword>
<dbReference type="Gene3D" id="6.20.200.20">
    <property type="match status" value="1"/>
</dbReference>
<evidence type="ECO:0000313" key="3">
    <source>
        <dbReference type="Proteomes" id="UP001381693"/>
    </source>
</evidence>
<accession>A0AAN8WDY8</accession>
<keyword evidence="1" id="KW-0732">Signal</keyword>
<gene>
    <name evidence="2" type="ORF">SK128_024318</name>
</gene>
<evidence type="ECO:0008006" key="4">
    <source>
        <dbReference type="Google" id="ProtNLM"/>
    </source>
</evidence>
<protein>
    <recommendedName>
        <fullName evidence="4">Kielin/chordin-like protein</fullName>
    </recommendedName>
</protein>